<evidence type="ECO:0000313" key="1">
    <source>
        <dbReference type="EMBL" id="KKM20611.1"/>
    </source>
</evidence>
<sequence length="114" mass="12505">MAAFTVNSVISRGPWLVIDAFSTDVSTSTALLADISNNNHLVKSISVDYQKGSANRWIKLFDGSDLQVGPVKTGVAIWQQDFEDGLTFEDGVFVQTESDAQIHITMIYKLVPIV</sequence>
<accession>A0A0F9HYT5</accession>
<protein>
    <submittedName>
        <fullName evidence="1">Uncharacterized protein</fullName>
    </submittedName>
</protein>
<dbReference type="AlphaFoldDB" id="A0A0F9HYT5"/>
<comment type="caution">
    <text evidence="1">The sequence shown here is derived from an EMBL/GenBank/DDBJ whole genome shotgun (WGS) entry which is preliminary data.</text>
</comment>
<gene>
    <name evidence="1" type="ORF">LCGC14_1643760</name>
</gene>
<dbReference type="EMBL" id="LAZR01013730">
    <property type="protein sequence ID" value="KKM20611.1"/>
    <property type="molecule type" value="Genomic_DNA"/>
</dbReference>
<proteinExistence type="predicted"/>
<organism evidence="1">
    <name type="scientific">marine sediment metagenome</name>
    <dbReference type="NCBI Taxonomy" id="412755"/>
    <lineage>
        <taxon>unclassified sequences</taxon>
        <taxon>metagenomes</taxon>
        <taxon>ecological metagenomes</taxon>
    </lineage>
</organism>
<reference evidence="1" key="1">
    <citation type="journal article" date="2015" name="Nature">
        <title>Complex archaea that bridge the gap between prokaryotes and eukaryotes.</title>
        <authorList>
            <person name="Spang A."/>
            <person name="Saw J.H."/>
            <person name="Jorgensen S.L."/>
            <person name="Zaremba-Niedzwiedzka K."/>
            <person name="Martijn J."/>
            <person name="Lind A.E."/>
            <person name="van Eijk R."/>
            <person name="Schleper C."/>
            <person name="Guy L."/>
            <person name="Ettema T.J."/>
        </authorList>
    </citation>
    <scope>NUCLEOTIDE SEQUENCE</scope>
</reference>
<name>A0A0F9HYT5_9ZZZZ</name>